<protein>
    <submittedName>
        <fullName evidence="6">Uncharacterized protein</fullName>
    </submittedName>
</protein>
<keyword evidence="7" id="KW-1185">Reference proteome</keyword>
<proteinExistence type="predicted"/>
<feature type="transmembrane region" description="Helical" evidence="5">
    <location>
        <begin position="301"/>
        <end position="321"/>
    </location>
</feature>
<dbReference type="PANTHER" id="PTHR23507">
    <property type="entry name" value="ZGC:174356"/>
    <property type="match status" value="1"/>
</dbReference>
<feature type="transmembrane region" description="Helical" evidence="5">
    <location>
        <begin position="265"/>
        <end position="281"/>
    </location>
</feature>
<evidence type="ECO:0000256" key="4">
    <source>
        <dbReference type="ARBA" id="ARBA00023136"/>
    </source>
</evidence>
<feature type="transmembrane region" description="Helical" evidence="5">
    <location>
        <begin position="333"/>
        <end position="355"/>
    </location>
</feature>
<evidence type="ECO:0000256" key="3">
    <source>
        <dbReference type="ARBA" id="ARBA00022989"/>
    </source>
</evidence>
<evidence type="ECO:0000313" key="7">
    <source>
        <dbReference type="Proteomes" id="UP000623467"/>
    </source>
</evidence>
<keyword evidence="2 5" id="KW-0812">Transmembrane</keyword>
<dbReference type="SUPFAM" id="SSF103473">
    <property type="entry name" value="MFS general substrate transporter"/>
    <property type="match status" value="1"/>
</dbReference>
<evidence type="ECO:0000313" key="6">
    <source>
        <dbReference type="EMBL" id="KAF7373098.1"/>
    </source>
</evidence>
<feature type="transmembrane region" description="Helical" evidence="5">
    <location>
        <begin position="26"/>
        <end position="47"/>
    </location>
</feature>
<accession>A0A8H6Z5S9</accession>
<dbReference type="EMBL" id="JACAZH010000003">
    <property type="protein sequence ID" value="KAF7373098.1"/>
    <property type="molecule type" value="Genomic_DNA"/>
</dbReference>
<gene>
    <name evidence="6" type="ORF">MSAN_00517600</name>
</gene>
<reference evidence="6" key="1">
    <citation type="submission" date="2020-05" db="EMBL/GenBank/DDBJ databases">
        <title>Mycena genomes resolve the evolution of fungal bioluminescence.</title>
        <authorList>
            <person name="Tsai I.J."/>
        </authorList>
    </citation>
    <scope>NUCLEOTIDE SEQUENCE</scope>
    <source>
        <strain evidence="6">160909Yilan</strain>
    </source>
</reference>
<dbReference type="InterPro" id="IPR036259">
    <property type="entry name" value="MFS_trans_sf"/>
</dbReference>
<evidence type="ECO:0000256" key="5">
    <source>
        <dbReference type="SAM" id="Phobius"/>
    </source>
</evidence>
<feature type="transmembrane region" description="Helical" evidence="5">
    <location>
        <begin position="138"/>
        <end position="161"/>
    </location>
</feature>
<feature type="transmembrane region" description="Helical" evidence="5">
    <location>
        <begin position="168"/>
        <end position="190"/>
    </location>
</feature>
<feature type="transmembrane region" description="Helical" evidence="5">
    <location>
        <begin position="107"/>
        <end position="126"/>
    </location>
</feature>
<feature type="transmembrane region" description="Helical" evidence="5">
    <location>
        <begin position="196"/>
        <end position="216"/>
    </location>
</feature>
<dbReference type="AlphaFoldDB" id="A0A8H6Z5S9"/>
<feature type="transmembrane region" description="Helical" evidence="5">
    <location>
        <begin position="375"/>
        <end position="395"/>
    </location>
</feature>
<sequence>MSPSHPSTKQDALSPGNFKFKDEGNLIVKFLPVVVLASVCRGLSLFARYNYYHQWPAHSSSRRFNTWLHMGEIVLKVDMWAMAVSILVSFISVGCWSALGDRRGRKCVLLISILGALLRDLIYLAVAQTEFKEHGAVAATVIEGLLGGYATFAGVAHAYIWDVSTRRSIFCLLHAVTFFSFRFGVVVGYAVDHNPVPIKAAFGGSIFLACSNLLYVHMLFPESSVSSATLPKPEGITMVGAKSAFAHVTSPVAIFFRSSLRRSRWVCLALFAYSASSAYGVKLEALLASMNQSTTGFLSTIPSFLSTVTWVFIVPAAFSSFQSTEHKDATEFAGFLFAKTVALCSIALALLAIFLGEWAWYLLWVLFKLPYPLSFFLYPLSVAALPALYSVAASVTPLEHGGLFGSLSVWVWLGEFLSYYVAGDGSQSLDYWEWAMAVLMLSLISLAAQDPPVPV</sequence>
<organism evidence="6 7">
    <name type="scientific">Mycena sanguinolenta</name>
    <dbReference type="NCBI Taxonomy" id="230812"/>
    <lineage>
        <taxon>Eukaryota</taxon>
        <taxon>Fungi</taxon>
        <taxon>Dikarya</taxon>
        <taxon>Basidiomycota</taxon>
        <taxon>Agaricomycotina</taxon>
        <taxon>Agaricomycetes</taxon>
        <taxon>Agaricomycetidae</taxon>
        <taxon>Agaricales</taxon>
        <taxon>Marasmiineae</taxon>
        <taxon>Mycenaceae</taxon>
        <taxon>Mycena</taxon>
    </lineage>
</organism>
<dbReference type="PANTHER" id="PTHR23507:SF1">
    <property type="entry name" value="FI18259P1-RELATED"/>
    <property type="match status" value="1"/>
</dbReference>
<keyword evidence="4 5" id="KW-0472">Membrane</keyword>
<evidence type="ECO:0000256" key="2">
    <source>
        <dbReference type="ARBA" id="ARBA00022692"/>
    </source>
</evidence>
<keyword evidence="3 5" id="KW-1133">Transmembrane helix</keyword>
<dbReference type="GO" id="GO:0016020">
    <property type="term" value="C:membrane"/>
    <property type="evidence" value="ECO:0007669"/>
    <property type="project" value="UniProtKB-SubCell"/>
</dbReference>
<name>A0A8H6Z5S9_9AGAR</name>
<feature type="transmembrane region" description="Helical" evidence="5">
    <location>
        <begin position="402"/>
        <end position="419"/>
    </location>
</feature>
<feature type="transmembrane region" description="Helical" evidence="5">
    <location>
        <begin position="79"/>
        <end position="100"/>
    </location>
</feature>
<dbReference type="Proteomes" id="UP000623467">
    <property type="component" value="Unassembled WGS sequence"/>
</dbReference>
<evidence type="ECO:0000256" key="1">
    <source>
        <dbReference type="ARBA" id="ARBA00004141"/>
    </source>
</evidence>
<dbReference type="OrthoDB" id="3026777at2759"/>
<comment type="caution">
    <text evidence="6">The sequence shown here is derived from an EMBL/GenBank/DDBJ whole genome shotgun (WGS) entry which is preliminary data.</text>
</comment>
<comment type="subcellular location">
    <subcellularLocation>
        <location evidence="1">Membrane</location>
        <topology evidence="1">Multi-pass membrane protein</topology>
    </subcellularLocation>
</comment>
<dbReference type="GO" id="GO:0022857">
    <property type="term" value="F:transmembrane transporter activity"/>
    <property type="evidence" value="ECO:0007669"/>
    <property type="project" value="TreeGrafter"/>
</dbReference>
<dbReference type="Gene3D" id="1.20.1250.20">
    <property type="entry name" value="MFS general substrate transporter like domains"/>
    <property type="match status" value="1"/>
</dbReference>